<reference evidence="4" key="2">
    <citation type="submission" date="2023-01" db="EMBL/GenBank/DDBJ databases">
        <authorList>
            <person name="Sun Q."/>
            <person name="Evtushenko L."/>
        </authorList>
    </citation>
    <scope>NUCLEOTIDE SEQUENCE</scope>
    <source>
        <strain evidence="4">VKM Ac-1069</strain>
    </source>
</reference>
<protein>
    <submittedName>
        <fullName evidence="4">Membrane protein</fullName>
    </submittedName>
</protein>
<dbReference type="InterPro" id="IPR043130">
    <property type="entry name" value="CDP-OH_PTrfase_TM_dom"/>
</dbReference>
<accession>A0A9W6P031</accession>
<proteinExistence type="inferred from homology"/>
<dbReference type="Proteomes" id="UP001143463">
    <property type="component" value="Unassembled WGS sequence"/>
</dbReference>
<keyword evidence="3" id="KW-1133">Transmembrane helix</keyword>
<dbReference type="EMBL" id="BSFQ01000045">
    <property type="protein sequence ID" value="GLL15343.1"/>
    <property type="molecule type" value="Genomic_DNA"/>
</dbReference>
<gene>
    <name evidence="4" type="ORF">GCM10017577_64930</name>
</gene>
<keyword evidence="3" id="KW-0472">Membrane</keyword>
<feature type="transmembrane region" description="Helical" evidence="3">
    <location>
        <begin position="105"/>
        <end position="124"/>
    </location>
</feature>
<feature type="transmembrane region" description="Helical" evidence="3">
    <location>
        <begin position="46"/>
        <end position="65"/>
    </location>
</feature>
<dbReference type="RefSeq" id="WP_231498400.1">
    <property type="nucleotide sequence ID" value="NZ_BAAAUZ010000040.1"/>
</dbReference>
<keyword evidence="3" id="KW-0812">Transmembrane</keyword>
<keyword evidence="5" id="KW-1185">Reference proteome</keyword>
<evidence type="ECO:0000256" key="3">
    <source>
        <dbReference type="SAM" id="Phobius"/>
    </source>
</evidence>
<comment type="caution">
    <text evidence="4">The sequence shown here is derived from an EMBL/GenBank/DDBJ whole genome shotgun (WGS) entry which is preliminary data.</text>
</comment>
<comment type="similarity">
    <text evidence="2">Belongs to the CDP-alcohol phosphatidyltransferase class-I family.</text>
</comment>
<evidence type="ECO:0000313" key="5">
    <source>
        <dbReference type="Proteomes" id="UP001143463"/>
    </source>
</evidence>
<evidence type="ECO:0000313" key="4">
    <source>
        <dbReference type="EMBL" id="GLL15343.1"/>
    </source>
</evidence>
<feature type="transmembrane region" description="Helical" evidence="3">
    <location>
        <begin position="145"/>
        <end position="164"/>
    </location>
</feature>
<organism evidence="4 5">
    <name type="scientific">Pseudonocardia halophobica</name>
    <dbReference type="NCBI Taxonomy" id="29401"/>
    <lineage>
        <taxon>Bacteria</taxon>
        <taxon>Bacillati</taxon>
        <taxon>Actinomycetota</taxon>
        <taxon>Actinomycetes</taxon>
        <taxon>Pseudonocardiales</taxon>
        <taxon>Pseudonocardiaceae</taxon>
        <taxon>Pseudonocardia</taxon>
    </lineage>
</organism>
<dbReference type="Gene3D" id="1.20.120.1760">
    <property type="match status" value="1"/>
</dbReference>
<reference evidence="4" key="1">
    <citation type="journal article" date="2014" name="Int. J. Syst. Evol. Microbiol.">
        <title>Complete genome sequence of Corynebacterium casei LMG S-19264T (=DSM 44701T), isolated from a smear-ripened cheese.</title>
        <authorList>
            <consortium name="US DOE Joint Genome Institute (JGI-PGF)"/>
            <person name="Walter F."/>
            <person name="Albersmeier A."/>
            <person name="Kalinowski J."/>
            <person name="Ruckert C."/>
        </authorList>
    </citation>
    <scope>NUCLEOTIDE SEQUENCE</scope>
    <source>
        <strain evidence="4">VKM Ac-1069</strain>
    </source>
</reference>
<dbReference type="GO" id="GO:0008654">
    <property type="term" value="P:phospholipid biosynthetic process"/>
    <property type="evidence" value="ECO:0007669"/>
    <property type="project" value="InterPro"/>
</dbReference>
<dbReference type="InterPro" id="IPR000462">
    <property type="entry name" value="CDP-OH_P_trans"/>
</dbReference>
<dbReference type="GO" id="GO:0016020">
    <property type="term" value="C:membrane"/>
    <property type="evidence" value="ECO:0007669"/>
    <property type="project" value="InterPro"/>
</dbReference>
<feature type="transmembrane region" description="Helical" evidence="3">
    <location>
        <begin position="77"/>
        <end position="99"/>
    </location>
</feature>
<dbReference type="InterPro" id="IPR048254">
    <property type="entry name" value="CDP_ALCOHOL_P_TRANSF_CS"/>
</dbReference>
<sequence>MYLQSPLTTSPGTALPLDRQQAAAAVLQLVLLGALTTAAGLGPAGWLAGVGYAAGLHALLAGAARRARTEALGPADLVTLGRAVLIGGVTALVVDGLVAGQPAPVPLVALASVALALDFVDGRVARRTGTVSELGARFDMETDAFLVLVLSVQVAAVTGPWVLVIGGLRYAFVAAGWMLPWLTGSLPARFSAKAVAAVQGIVLVVAAAGILPVAATVVLVAAALTALLWSFGRDTLLLYRRRAAL</sequence>
<dbReference type="GO" id="GO:0016780">
    <property type="term" value="F:phosphotransferase activity, for other substituted phosphate groups"/>
    <property type="evidence" value="ECO:0007669"/>
    <property type="project" value="InterPro"/>
</dbReference>
<name>A0A9W6P031_9PSEU</name>
<feature type="transmembrane region" description="Helical" evidence="3">
    <location>
        <begin position="200"/>
        <end position="229"/>
    </location>
</feature>
<dbReference type="AlphaFoldDB" id="A0A9W6P031"/>
<keyword evidence="1 2" id="KW-0808">Transferase</keyword>
<evidence type="ECO:0000256" key="1">
    <source>
        <dbReference type="ARBA" id="ARBA00022679"/>
    </source>
</evidence>
<dbReference type="Pfam" id="PF01066">
    <property type="entry name" value="CDP-OH_P_transf"/>
    <property type="match status" value="1"/>
</dbReference>
<dbReference type="PROSITE" id="PS00379">
    <property type="entry name" value="CDP_ALCOHOL_P_TRANSF"/>
    <property type="match status" value="1"/>
</dbReference>
<evidence type="ECO:0000256" key="2">
    <source>
        <dbReference type="RuleBase" id="RU003750"/>
    </source>
</evidence>